<protein>
    <recommendedName>
        <fullName evidence="8 9">Glutamyl-tRNA reductase</fullName>
        <shortName evidence="9">GluTR</shortName>
        <ecNumber evidence="3 9">1.2.1.70</ecNumber>
    </recommendedName>
</protein>
<dbReference type="GO" id="GO:0050661">
    <property type="term" value="F:NADP binding"/>
    <property type="evidence" value="ECO:0007669"/>
    <property type="project" value="InterPro"/>
</dbReference>
<evidence type="ECO:0000256" key="9">
    <source>
        <dbReference type="HAMAP-Rule" id="MF_00087"/>
    </source>
</evidence>
<evidence type="ECO:0000256" key="4">
    <source>
        <dbReference type="ARBA" id="ARBA00022857"/>
    </source>
</evidence>
<sequence length="338" mass="37777">MRIFTFGLSHHTAGIEIREQVAVEGDRADEVLRLLHGIACEVVFVSTCNRTEVYGIFKGTKEETRHNLISVFSQYSKLPFEILEEKSYFSIDHEAIRHLFRVISSLDSMVVGENQITGQIKAAYNLAKQHHTVGPILHQLFSHAFSVVKGVKTKTGIGRGAVSVSSIAVDLAEDILDGLAGKTAMIIGAGKTSKLTLKHLISHECSTILVTNRSFEQAQRLAEEFSGKAIRFDDFLCEMQFVDIIISSTSAPHHIIKYQQALVVMNKRANRPLLFIDLAVPRDIPEEILEIDGVFLYTIDDLNIVAENNLAKRRAEVLKAEGLIEQHMVGLDKFFYRG</sequence>
<dbReference type="PROSITE" id="PS00747">
    <property type="entry name" value="GLUTR"/>
    <property type="match status" value="1"/>
</dbReference>
<dbReference type="Pfam" id="PF01488">
    <property type="entry name" value="Shikimate_DH"/>
    <property type="match status" value="1"/>
</dbReference>
<evidence type="ECO:0000256" key="8">
    <source>
        <dbReference type="ARBA" id="ARBA00068659"/>
    </source>
</evidence>
<dbReference type="FunFam" id="3.40.50.720:FF:000031">
    <property type="entry name" value="Glutamyl-tRNA reductase"/>
    <property type="match status" value="1"/>
</dbReference>
<dbReference type="InterPro" id="IPR018214">
    <property type="entry name" value="GluRdtase_CS"/>
</dbReference>
<keyword evidence="5 9" id="KW-0560">Oxidoreductase</keyword>
<feature type="binding site" evidence="9">
    <location>
        <begin position="188"/>
        <end position="193"/>
    </location>
    <ligand>
        <name>NADP(+)</name>
        <dbReference type="ChEBI" id="CHEBI:58349"/>
    </ligand>
</feature>
<dbReference type="InterPro" id="IPR036291">
    <property type="entry name" value="NAD(P)-bd_dom_sf"/>
</dbReference>
<feature type="binding site" evidence="9">
    <location>
        <begin position="113"/>
        <end position="115"/>
    </location>
    <ligand>
        <name>substrate</name>
    </ligand>
</feature>
<accession>A0A1J5E3T8</accession>
<feature type="domain" description="Quinate/shikimate 5-dehydrogenase/glutamyl-tRNA reductase" evidence="10">
    <location>
        <begin position="170"/>
        <end position="304"/>
    </location>
</feature>
<dbReference type="EC" id="1.2.1.70" evidence="3 9"/>
<dbReference type="InterPro" id="IPR000343">
    <property type="entry name" value="4pyrrol_synth_GluRdtase"/>
</dbReference>
<dbReference type="CDD" id="cd05213">
    <property type="entry name" value="NAD_bind_Glutamyl_tRNA_reduct"/>
    <property type="match status" value="1"/>
</dbReference>
<comment type="miscellaneous">
    <text evidence="9">During catalysis, the active site Cys acts as a nucleophile attacking the alpha-carbonyl group of tRNA-bound glutamate with the formation of a thioester intermediate between enzyme and glutamate, and the concomitant release of tRNA(Glu). The thioester intermediate is finally reduced by direct hydride transfer from NADPH, to form the product GSA.</text>
</comment>
<comment type="subunit">
    <text evidence="9">Homodimer.</text>
</comment>
<feature type="binding site" evidence="9">
    <location>
        <begin position="47"/>
        <end position="50"/>
    </location>
    <ligand>
        <name>substrate</name>
    </ligand>
</feature>
<dbReference type="UniPathway" id="UPA00251">
    <property type="reaction ID" value="UER00316"/>
</dbReference>
<evidence type="ECO:0000313" key="12">
    <source>
        <dbReference type="EMBL" id="OIP38607.1"/>
    </source>
</evidence>
<evidence type="ECO:0000259" key="11">
    <source>
        <dbReference type="Pfam" id="PF05201"/>
    </source>
</evidence>
<evidence type="ECO:0000256" key="2">
    <source>
        <dbReference type="ARBA" id="ARBA00005916"/>
    </source>
</evidence>
<feature type="active site" description="Nucleophile" evidence="9">
    <location>
        <position position="48"/>
    </location>
</feature>
<dbReference type="HAMAP" id="MF_00087">
    <property type="entry name" value="Glu_tRNA_reductase"/>
    <property type="match status" value="1"/>
</dbReference>
<dbReference type="GO" id="GO:0008883">
    <property type="term" value="F:glutamyl-tRNA reductase activity"/>
    <property type="evidence" value="ECO:0007669"/>
    <property type="project" value="UniProtKB-UniRule"/>
</dbReference>
<name>A0A1J5E3T8_9BACT</name>
<dbReference type="AlphaFoldDB" id="A0A1J5E3T8"/>
<dbReference type="PANTHER" id="PTHR43013:SF1">
    <property type="entry name" value="GLUTAMYL-TRNA REDUCTASE"/>
    <property type="match status" value="1"/>
</dbReference>
<dbReference type="GO" id="GO:0019353">
    <property type="term" value="P:protoporphyrinogen IX biosynthetic process from glutamate"/>
    <property type="evidence" value="ECO:0007669"/>
    <property type="project" value="TreeGrafter"/>
</dbReference>
<dbReference type="PANTHER" id="PTHR43013">
    <property type="entry name" value="GLUTAMYL-TRNA REDUCTASE"/>
    <property type="match status" value="1"/>
</dbReference>
<organism evidence="12 13">
    <name type="scientific">Candidatus Desantisbacteria bacterium CG2_30_40_21</name>
    <dbReference type="NCBI Taxonomy" id="1817895"/>
    <lineage>
        <taxon>Bacteria</taxon>
        <taxon>Candidatus Desantisiibacteriota</taxon>
    </lineage>
</organism>
<comment type="caution">
    <text evidence="12">The sequence shown here is derived from an EMBL/GenBank/DDBJ whole genome shotgun (WGS) entry which is preliminary data.</text>
</comment>
<evidence type="ECO:0000256" key="1">
    <source>
        <dbReference type="ARBA" id="ARBA00005059"/>
    </source>
</evidence>
<dbReference type="EMBL" id="MNYI01000174">
    <property type="protein sequence ID" value="OIP38607.1"/>
    <property type="molecule type" value="Genomic_DNA"/>
</dbReference>
<feature type="binding site" evidence="9">
    <location>
        <position position="119"/>
    </location>
    <ligand>
        <name>substrate</name>
    </ligand>
</feature>
<feature type="site" description="Important for activity" evidence="9">
    <location>
        <position position="98"/>
    </location>
</feature>
<feature type="domain" description="Glutamyl-tRNA reductase N-terminal" evidence="11">
    <location>
        <begin position="7"/>
        <end position="155"/>
    </location>
</feature>
<dbReference type="SUPFAM" id="SSF51735">
    <property type="entry name" value="NAD(P)-binding Rossmann-fold domains"/>
    <property type="match status" value="1"/>
</dbReference>
<comment type="similarity">
    <text evidence="2 9">Belongs to the glutamyl-tRNA reductase family.</text>
</comment>
<dbReference type="SUPFAM" id="SSF69742">
    <property type="entry name" value="Glutamyl tRNA-reductase catalytic, N-terminal domain"/>
    <property type="match status" value="1"/>
</dbReference>
<evidence type="ECO:0000256" key="7">
    <source>
        <dbReference type="ARBA" id="ARBA00047464"/>
    </source>
</evidence>
<gene>
    <name evidence="9" type="primary">hemA</name>
    <name evidence="12" type="ORF">AUJ95_06635</name>
</gene>
<dbReference type="FunFam" id="3.30.460.30:FF:000001">
    <property type="entry name" value="Glutamyl-tRNA reductase"/>
    <property type="match status" value="1"/>
</dbReference>
<evidence type="ECO:0000256" key="6">
    <source>
        <dbReference type="ARBA" id="ARBA00023244"/>
    </source>
</evidence>
<comment type="function">
    <text evidence="9">Catalyzes the NADPH-dependent reduction of glutamyl-tRNA(Glu) to glutamate 1-semialdehyde (GSA).</text>
</comment>
<dbReference type="Gene3D" id="3.30.460.30">
    <property type="entry name" value="Glutamyl-tRNA reductase, N-terminal domain"/>
    <property type="match status" value="1"/>
</dbReference>
<comment type="domain">
    <text evidence="9">Possesses an unusual extended V-shaped dimeric structure with each monomer consisting of three distinct domains arranged along a curved 'spinal' alpha-helix. The N-terminal catalytic domain specifically recognizes the glutamate moiety of the substrate. The second domain is the NADPH-binding domain, and the third C-terminal domain is responsible for dimerization.</text>
</comment>
<dbReference type="InterPro" id="IPR036343">
    <property type="entry name" value="GluRdtase_N_sf"/>
</dbReference>
<dbReference type="Proteomes" id="UP000183085">
    <property type="component" value="Unassembled WGS sequence"/>
</dbReference>
<reference evidence="12 13" key="1">
    <citation type="journal article" date="2016" name="Environ. Microbiol.">
        <title>Genomic resolution of a cold subsurface aquifer community provides metabolic insights for novel microbes adapted to high CO concentrations.</title>
        <authorList>
            <person name="Probst A.J."/>
            <person name="Castelle C.J."/>
            <person name="Singh A."/>
            <person name="Brown C.T."/>
            <person name="Anantharaman K."/>
            <person name="Sharon I."/>
            <person name="Hug L.A."/>
            <person name="Burstein D."/>
            <person name="Emerson J.B."/>
            <person name="Thomas B.C."/>
            <person name="Banfield J.F."/>
        </authorList>
    </citation>
    <scope>NUCLEOTIDE SEQUENCE [LARGE SCALE GENOMIC DNA]</scope>
    <source>
        <strain evidence="12">CG2_30_40_21</strain>
    </source>
</reference>
<evidence type="ECO:0000256" key="5">
    <source>
        <dbReference type="ARBA" id="ARBA00023002"/>
    </source>
</evidence>
<dbReference type="Pfam" id="PF05201">
    <property type="entry name" value="GlutR_N"/>
    <property type="match status" value="1"/>
</dbReference>
<keyword evidence="4 9" id="KW-0521">NADP</keyword>
<comment type="pathway">
    <text evidence="1 9">Porphyrin-containing compound metabolism; protoporphyrin-IX biosynthesis; 5-aminolevulinate from L-glutamyl-tRNA(Glu): step 1/2.</text>
</comment>
<evidence type="ECO:0000313" key="13">
    <source>
        <dbReference type="Proteomes" id="UP000183085"/>
    </source>
</evidence>
<dbReference type="STRING" id="1817895.AUJ95_06635"/>
<keyword evidence="6 9" id="KW-0627">Porphyrin biosynthesis</keyword>
<dbReference type="InterPro" id="IPR006151">
    <property type="entry name" value="Shikm_DH/Glu-tRNA_Rdtase"/>
</dbReference>
<dbReference type="InterPro" id="IPR015895">
    <property type="entry name" value="4pyrrol_synth_GluRdtase_N"/>
</dbReference>
<feature type="binding site" evidence="9">
    <location>
        <position position="108"/>
    </location>
    <ligand>
        <name>substrate</name>
    </ligand>
</feature>
<comment type="catalytic activity">
    <reaction evidence="7 9">
        <text>(S)-4-amino-5-oxopentanoate + tRNA(Glu) + NADP(+) = L-glutamyl-tRNA(Glu) + NADPH + H(+)</text>
        <dbReference type="Rhea" id="RHEA:12344"/>
        <dbReference type="Rhea" id="RHEA-COMP:9663"/>
        <dbReference type="Rhea" id="RHEA-COMP:9680"/>
        <dbReference type="ChEBI" id="CHEBI:15378"/>
        <dbReference type="ChEBI" id="CHEBI:57501"/>
        <dbReference type="ChEBI" id="CHEBI:57783"/>
        <dbReference type="ChEBI" id="CHEBI:58349"/>
        <dbReference type="ChEBI" id="CHEBI:78442"/>
        <dbReference type="ChEBI" id="CHEBI:78520"/>
        <dbReference type="EC" id="1.2.1.70"/>
    </reaction>
</comment>
<evidence type="ECO:0000259" key="10">
    <source>
        <dbReference type="Pfam" id="PF01488"/>
    </source>
</evidence>
<dbReference type="Gene3D" id="3.40.50.720">
    <property type="entry name" value="NAD(P)-binding Rossmann-like Domain"/>
    <property type="match status" value="1"/>
</dbReference>
<evidence type="ECO:0000256" key="3">
    <source>
        <dbReference type="ARBA" id="ARBA00012970"/>
    </source>
</evidence>
<proteinExistence type="inferred from homology"/>
<dbReference type="NCBIfam" id="TIGR01035">
    <property type="entry name" value="hemA"/>
    <property type="match status" value="1"/>
</dbReference>